<gene>
    <name evidence="1" type="ORF">HNR14_000352</name>
</gene>
<name>A0A853DQ55_9MICO</name>
<evidence type="ECO:0000313" key="1">
    <source>
        <dbReference type="EMBL" id="NYK08471.1"/>
    </source>
</evidence>
<keyword evidence="2" id="KW-1185">Reference proteome</keyword>
<organism evidence="1 2">
    <name type="scientific">Leifsonia naganoensis</name>
    <dbReference type="NCBI Taxonomy" id="150025"/>
    <lineage>
        <taxon>Bacteria</taxon>
        <taxon>Bacillati</taxon>
        <taxon>Actinomycetota</taxon>
        <taxon>Actinomycetes</taxon>
        <taxon>Micrococcales</taxon>
        <taxon>Microbacteriaceae</taxon>
        <taxon>Leifsonia</taxon>
    </lineage>
</organism>
<proteinExistence type="predicted"/>
<dbReference type="AlphaFoldDB" id="A0A853DQ55"/>
<dbReference type="Proteomes" id="UP000521075">
    <property type="component" value="Unassembled WGS sequence"/>
</dbReference>
<reference evidence="1 2" key="1">
    <citation type="submission" date="2020-07" db="EMBL/GenBank/DDBJ databases">
        <title>Sequencing the genomes of 1000 actinobacteria strains.</title>
        <authorList>
            <person name="Klenk H.-P."/>
        </authorList>
    </citation>
    <scope>NUCLEOTIDE SEQUENCE [LARGE SCALE GENOMIC DNA]</scope>
    <source>
        <strain evidence="1 2">DSM 15166</strain>
    </source>
</reference>
<dbReference type="RefSeq" id="WP_179699537.1">
    <property type="nucleotide sequence ID" value="NZ_BAAAHA010000002.1"/>
</dbReference>
<evidence type="ECO:0000313" key="2">
    <source>
        <dbReference type="Proteomes" id="UP000521075"/>
    </source>
</evidence>
<comment type="caution">
    <text evidence="1">The sequence shown here is derived from an EMBL/GenBank/DDBJ whole genome shotgun (WGS) entry which is preliminary data.</text>
</comment>
<accession>A0A853DQ55</accession>
<sequence length="75" mass="8135">MTQTAPPARSKKLIAFRDDQVAALAAIAADTHTNFTATVLEAVDAYIATHDHSTQQMIDRIVTENAGLLTRLRDA</sequence>
<protein>
    <submittedName>
        <fullName evidence="1">ABC-type Fe3+-hydroxamate transport system substrate-binding protein</fullName>
    </submittedName>
</protein>
<dbReference type="EMBL" id="JACCHJ010000001">
    <property type="protein sequence ID" value="NYK08471.1"/>
    <property type="molecule type" value="Genomic_DNA"/>
</dbReference>